<protein>
    <submittedName>
        <fullName evidence="1">Uncharacterized protein</fullName>
    </submittedName>
</protein>
<dbReference type="RefSeq" id="WP_097023372.1">
    <property type="nucleotide sequence ID" value="NZ_OBQJ01000007.1"/>
</dbReference>
<dbReference type="Proteomes" id="UP000219023">
    <property type="component" value="Unassembled WGS sequence"/>
</dbReference>
<dbReference type="EMBL" id="OBQJ01000007">
    <property type="protein sequence ID" value="SOC56422.1"/>
    <property type="molecule type" value="Genomic_DNA"/>
</dbReference>
<accession>A0A285VQT6</accession>
<name>A0A285VQT6_9GAMM</name>
<gene>
    <name evidence="1" type="ORF">SAMN05421509_10732</name>
</gene>
<dbReference type="AlphaFoldDB" id="A0A285VQT6"/>
<evidence type="ECO:0000313" key="2">
    <source>
        <dbReference type="Proteomes" id="UP000219023"/>
    </source>
</evidence>
<organism evidence="1 2">
    <name type="scientific">Chromohalobacter canadensis</name>
    <dbReference type="NCBI Taxonomy" id="141389"/>
    <lineage>
        <taxon>Bacteria</taxon>
        <taxon>Pseudomonadati</taxon>
        <taxon>Pseudomonadota</taxon>
        <taxon>Gammaproteobacteria</taxon>
        <taxon>Oceanospirillales</taxon>
        <taxon>Halomonadaceae</taxon>
        <taxon>Chromohalobacter</taxon>
    </lineage>
</organism>
<dbReference type="OrthoDB" id="6197825at2"/>
<evidence type="ECO:0000313" key="1">
    <source>
        <dbReference type="EMBL" id="SOC56422.1"/>
    </source>
</evidence>
<sequence length="93" mass="10448">MFAKLFESPKYGQILAKLDTHHEDHTPEVRFYVKPKNFGVCSFALSFKDDGQGWDLAEKAFEKTDLALAEEGVAGMFRDFPIAVEFGGEANDE</sequence>
<reference evidence="1 2" key="1">
    <citation type="submission" date="2017-08" db="EMBL/GenBank/DDBJ databases">
        <authorList>
            <person name="de Groot N.N."/>
        </authorList>
    </citation>
    <scope>NUCLEOTIDE SEQUENCE [LARGE SCALE GENOMIC DNA]</scope>
    <source>
        <strain evidence="1 2">USBA 855</strain>
    </source>
</reference>
<proteinExistence type="predicted"/>